<comment type="caution">
    <text evidence="1">The sequence shown here is derived from an EMBL/GenBank/DDBJ whole genome shotgun (WGS) entry which is preliminary data.</text>
</comment>
<dbReference type="Proteomes" id="UP000053467">
    <property type="component" value="Unassembled WGS sequence"/>
</dbReference>
<dbReference type="AlphaFoldDB" id="A0A101I3M7"/>
<reference evidence="2" key="1">
    <citation type="journal article" date="2015" name="MBio">
        <title>Genome-Resolved Metagenomic Analysis Reveals Roles for Candidate Phyla and Other Microbial Community Members in Biogeochemical Transformations in Oil Reservoirs.</title>
        <authorList>
            <person name="Hu P."/>
            <person name="Tom L."/>
            <person name="Singh A."/>
            <person name="Thomas B.C."/>
            <person name="Baker B.J."/>
            <person name="Piceno Y.M."/>
            <person name="Andersen G.L."/>
            <person name="Banfield J.F."/>
        </authorList>
    </citation>
    <scope>NUCLEOTIDE SEQUENCE [LARGE SCALE GENOMIC DNA]</scope>
</reference>
<dbReference type="Pfam" id="PF04977">
    <property type="entry name" value="DivIC"/>
    <property type="match status" value="1"/>
</dbReference>
<accession>A0A101I3M7</accession>
<proteinExistence type="predicted"/>
<evidence type="ECO:0000313" key="2">
    <source>
        <dbReference type="Proteomes" id="UP000053467"/>
    </source>
</evidence>
<evidence type="ECO:0000313" key="1">
    <source>
        <dbReference type="EMBL" id="KUK87628.1"/>
    </source>
</evidence>
<protein>
    <submittedName>
        <fullName evidence="1">Septum formation initiator family protein</fullName>
    </submittedName>
</protein>
<gene>
    <name evidence="1" type="ORF">XE03_0519</name>
</gene>
<sequence length="93" mass="11382">MLRRKKNKNLVKFFFALFVISFLFLFFQPKMGLIYLMKAKFDEKNLQYRLKKIKVENILLRRKTYLLKNDKNFIEKMIRENLNMIGSGEKILK</sequence>
<name>A0A101I3M7_UNCT6</name>
<dbReference type="EMBL" id="LGGX01000003">
    <property type="protein sequence ID" value="KUK87628.1"/>
    <property type="molecule type" value="Genomic_DNA"/>
</dbReference>
<organism evidence="1 2">
    <name type="scientific">candidate division TA06 bacterium 34_109</name>
    <dbReference type="NCBI Taxonomy" id="1635277"/>
    <lineage>
        <taxon>Bacteria</taxon>
        <taxon>Bacteria division TA06</taxon>
    </lineage>
</organism>
<dbReference type="InterPro" id="IPR007060">
    <property type="entry name" value="FtsL/DivIC"/>
</dbReference>